<dbReference type="EMBL" id="JABELD010000080">
    <property type="protein sequence ID" value="MBU2739278.1"/>
    <property type="molecule type" value="Genomic_DNA"/>
</dbReference>
<feature type="region of interest" description="Disordered" evidence="1">
    <location>
        <begin position="67"/>
        <end position="128"/>
    </location>
</feature>
<organism evidence="3 4">
    <name type="scientific">Acidithiobacillus concretivorus</name>
    <dbReference type="NCBI Taxonomy" id="3063952"/>
    <lineage>
        <taxon>Bacteria</taxon>
        <taxon>Pseudomonadati</taxon>
        <taxon>Pseudomonadota</taxon>
        <taxon>Acidithiobacillia</taxon>
        <taxon>Acidithiobacillales</taxon>
        <taxon>Acidithiobacillaceae</taxon>
        <taxon>Acidithiobacillus</taxon>
    </lineage>
</organism>
<dbReference type="Proteomes" id="UP001197028">
    <property type="component" value="Unassembled WGS sequence"/>
</dbReference>
<comment type="caution">
    <text evidence="3">The sequence shown here is derived from an EMBL/GenBank/DDBJ whole genome shotgun (WGS) entry which is preliminary data.</text>
</comment>
<dbReference type="SUPFAM" id="SSF48452">
    <property type="entry name" value="TPR-like"/>
    <property type="match status" value="1"/>
</dbReference>
<feature type="transmembrane region" description="Helical" evidence="2">
    <location>
        <begin position="12"/>
        <end position="32"/>
    </location>
</feature>
<dbReference type="Gene3D" id="1.25.40.10">
    <property type="entry name" value="Tetratricopeptide repeat domain"/>
    <property type="match status" value="1"/>
</dbReference>
<gene>
    <name evidence="3" type="ORF">HJG40_10880</name>
</gene>
<keyword evidence="2" id="KW-0812">Transmembrane</keyword>
<proteinExistence type="predicted"/>
<evidence type="ECO:0000313" key="3">
    <source>
        <dbReference type="EMBL" id="MBU2739278.1"/>
    </source>
</evidence>
<keyword evidence="4" id="KW-1185">Reference proteome</keyword>
<evidence type="ECO:0000256" key="2">
    <source>
        <dbReference type="SAM" id="Phobius"/>
    </source>
</evidence>
<keyword evidence="2" id="KW-0472">Membrane</keyword>
<keyword evidence="2" id="KW-1133">Transmembrane helix</keyword>
<evidence type="ECO:0000313" key="4">
    <source>
        <dbReference type="Proteomes" id="UP001197028"/>
    </source>
</evidence>
<reference evidence="3 4" key="1">
    <citation type="journal article" date="2021" name="ISME J.">
        <title>Genomic evolution of the class Acidithiobacillia: deep-branching Proteobacteria living in extreme acidic conditions.</title>
        <authorList>
            <person name="Moya-Beltran A."/>
            <person name="Beard S."/>
            <person name="Rojas-Villalobos C."/>
            <person name="Issotta F."/>
            <person name="Gallardo Y."/>
            <person name="Ulloa R."/>
            <person name="Giaveno A."/>
            <person name="Degli Esposti M."/>
            <person name="Johnson D.B."/>
            <person name="Quatrini R."/>
        </authorList>
    </citation>
    <scope>NUCLEOTIDE SEQUENCE [LARGE SCALE GENOMIC DNA]</scope>
    <source>
        <strain evidence="3 4">ATCC 19703</strain>
    </source>
</reference>
<evidence type="ECO:0008006" key="5">
    <source>
        <dbReference type="Google" id="ProtNLM"/>
    </source>
</evidence>
<dbReference type="InterPro" id="IPR011990">
    <property type="entry name" value="TPR-like_helical_dom_sf"/>
</dbReference>
<feature type="compositionally biased region" description="Low complexity" evidence="1">
    <location>
        <begin position="110"/>
        <end position="120"/>
    </location>
</feature>
<name>A0ABS5ZSX7_9PROT</name>
<evidence type="ECO:0000256" key="1">
    <source>
        <dbReference type="SAM" id="MobiDB-lite"/>
    </source>
</evidence>
<accession>A0ABS5ZSX7</accession>
<sequence length="251" mass="27296">MKHSIFQRFTQHPVITVGIVLPAIMVATSLQFPEIAQNPFMRSLQVIPCAEAAALPSTSPTASAKQVVAPAQSMTPVKKTPSVKTADTNHKKIPPKVTKTPATKKELHPSQKPAAQAAPSLTLPKPASMQSLTKPEMALLISAREAYWKRDAPKSIADYKKLLQKVPNHPGIYGEMGNVYYMTGQYAPAGKAYAAAAREMIHLHLYAEAYGLLPLIGSLNPHEASAIAHSLAMQRNAATAKMRHRDQKPRQ</sequence>
<protein>
    <recommendedName>
        <fullName evidence="5">Tetratricopeptide repeat protein</fullName>
    </recommendedName>
</protein>
<dbReference type="RefSeq" id="WP_215864201.1">
    <property type="nucleotide sequence ID" value="NZ_JABELD010000080.1"/>
</dbReference>